<accession>A0A3L6E9G0</accession>
<dbReference type="Proteomes" id="UP000251960">
    <property type="component" value="Chromosome 6"/>
</dbReference>
<dbReference type="EMBL" id="NCVQ01000007">
    <property type="protein sequence ID" value="PWZ17003.1"/>
    <property type="molecule type" value="Genomic_DNA"/>
</dbReference>
<dbReference type="AlphaFoldDB" id="A0A3L6E9G0"/>
<dbReference type="PROSITE" id="PS50222">
    <property type="entry name" value="EF_HAND_2"/>
    <property type="match status" value="1"/>
</dbReference>
<proteinExistence type="predicted"/>
<dbReference type="InterPro" id="IPR011992">
    <property type="entry name" value="EF-hand-dom_pair"/>
</dbReference>
<evidence type="ECO:0000313" key="2">
    <source>
        <dbReference type="EMBL" id="PWZ17003.1"/>
    </source>
</evidence>
<dbReference type="SUPFAM" id="SSF47473">
    <property type="entry name" value="EF-hand"/>
    <property type="match status" value="1"/>
</dbReference>
<sequence length="68" mass="7395">MADQLTDEQIAEFKEAFSLFDKDGDGTHLAPSLFLPARLLNLAAGSGSSSRPAPIQHELWGSCRSCCW</sequence>
<name>A0A3L6E9G0_MAIZE</name>
<gene>
    <name evidence="2" type="primary">calm</name>
    <name evidence="2" type="ORF">Zm00014a_029613</name>
</gene>
<protein>
    <submittedName>
        <fullName evidence="2">Calmodulin</fullName>
    </submittedName>
</protein>
<evidence type="ECO:0000259" key="1">
    <source>
        <dbReference type="PROSITE" id="PS50222"/>
    </source>
</evidence>
<dbReference type="InterPro" id="IPR002048">
    <property type="entry name" value="EF_hand_dom"/>
</dbReference>
<reference evidence="2" key="1">
    <citation type="journal article" date="2018" name="Nat. Genet.">
        <title>Extensive intraspecific gene order and gene structural variations between Mo17 and other maize genomes.</title>
        <authorList>
            <person name="Sun S."/>
            <person name="Zhou Y."/>
            <person name="Chen J."/>
            <person name="Shi J."/>
            <person name="Zhao H."/>
            <person name="Zhao H."/>
            <person name="Song W."/>
            <person name="Zhang M."/>
            <person name="Cui Y."/>
            <person name="Dong X."/>
            <person name="Liu H."/>
            <person name="Ma X."/>
            <person name="Jiao Y."/>
            <person name="Wang B."/>
            <person name="Wei X."/>
            <person name="Stein J.C."/>
            <person name="Glaubitz J.C."/>
            <person name="Lu F."/>
            <person name="Yu G."/>
            <person name="Liang C."/>
            <person name="Fengler K."/>
            <person name="Li B."/>
            <person name="Rafalski A."/>
            <person name="Schnable P.S."/>
            <person name="Ware D.H."/>
            <person name="Buckler E.S."/>
            <person name="Lai J."/>
        </authorList>
    </citation>
    <scope>NUCLEOTIDE SEQUENCE [LARGE SCALE GENOMIC DNA]</scope>
    <source>
        <tissue evidence="2">Seedling</tissue>
    </source>
</reference>
<organism evidence="2">
    <name type="scientific">Zea mays</name>
    <name type="common">Maize</name>
    <dbReference type="NCBI Taxonomy" id="4577"/>
    <lineage>
        <taxon>Eukaryota</taxon>
        <taxon>Viridiplantae</taxon>
        <taxon>Streptophyta</taxon>
        <taxon>Embryophyta</taxon>
        <taxon>Tracheophyta</taxon>
        <taxon>Spermatophyta</taxon>
        <taxon>Magnoliopsida</taxon>
        <taxon>Liliopsida</taxon>
        <taxon>Poales</taxon>
        <taxon>Poaceae</taxon>
        <taxon>PACMAD clade</taxon>
        <taxon>Panicoideae</taxon>
        <taxon>Andropogonodae</taxon>
        <taxon>Andropogoneae</taxon>
        <taxon>Tripsacinae</taxon>
        <taxon>Zea</taxon>
    </lineage>
</organism>
<comment type="caution">
    <text evidence="2">The sequence shown here is derived from an EMBL/GenBank/DDBJ whole genome shotgun (WGS) entry which is preliminary data.</text>
</comment>
<dbReference type="Gene3D" id="1.10.238.10">
    <property type="entry name" value="EF-hand"/>
    <property type="match status" value="1"/>
</dbReference>
<feature type="domain" description="EF-hand" evidence="1">
    <location>
        <begin position="8"/>
        <end position="27"/>
    </location>
</feature>
<dbReference type="GO" id="GO:0005509">
    <property type="term" value="F:calcium ion binding"/>
    <property type="evidence" value="ECO:0007669"/>
    <property type="project" value="InterPro"/>
</dbReference>